<name>A0A564UT04_9FIRM</name>
<evidence type="ECO:0000313" key="1">
    <source>
        <dbReference type="EMBL" id="VUX22686.1"/>
    </source>
</evidence>
<evidence type="ECO:0000313" key="2">
    <source>
        <dbReference type="Proteomes" id="UP000398619"/>
    </source>
</evidence>
<dbReference type="Proteomes" id="UP000398619">
    <property type="component" value="Unassembled WGS sequence"/>
</dbReference>
<proteinExistence type="predicted"/>
<gene>
    <name evidence="1" type="ORF">DLSSTS7063_03036</name>
</gene>
<protein>
    <submittedName>
        <fullName evidence="1">Uncharacterized protein</fullName>
    </submittedName>
</protein>
<dbReference type="EMBL" id="CABHNM010000073">
    <property type="protein sequence ID" value="VUX22686.1"/>
    <property type="molecule type" value="Genomic_DNA"/>
</dbReference>
<organism evidence="1 2">
    <name type="scientific">Dorea longicatena</name>
    <dbReference type="NCBI Taxonomy" id="88431"/>
    <lineage>
        <taxon>Bacteria</taxon>
        <taxon>Bacillati</taxon>
        <taxon>Bacillota</taxon>
        <taxon>Clostridia</taxon>
        <taxon>Lachnospirales</taxon>
        <taxon>Lachnospiraceae</taxon>
        <taxon>Dorea</taxon>
    </lineage>
</organism>
<reference evidence="1 2" key="1">
    <citation type="submission" date="2019-07" db="EMBL/GenBank/DDBJ databases">
        <authorList>
            <person name="Hibberd C M."/>
            <person name="Gehrig L. J."/>
            <person name="Chang H.-W."/>
            <person name="Venkatesh S."/>
        </authorList>
    </citation>
    <scope>NUCLEOTIDE SEQUENCE [LARGE SCALE GENOMIC DNA]</scope>
    <source>
        <strain evidence="1">Dorea_longicatena_SSTS_Bg7063</strain>
    </source>
</reference>
<accession>A0A564UT04</accession>
<sequence length="134" mass="14511">MAAGRSSTGISPRPMLMGAPRNALRAFNAGVSLSCLCIFAHRLPHLFRGLVLSLACLVGVPSCGLATGSWRTGRSAPHRQIVSVCLMLPEGFLCQGTIRLCQPVKTYRFRYAVTERQIAHNGKRGKGYTLPAWA</sequence>
<dbReference type="AlphaFoldDB" id="A0A564UT04"/>